<dbReference type="Pfam" id="PF00884">
    <property type="entry name" value="Sulfatase"/>
    <property type="match status" value="1"/>
</dbReference>
<dbReference type="InterPro" id="IPR024607">
    <property type="entry name" value="Sulfatase_CS"/>
</dbReference>
<dbReference type="Gene3D" id="3.30.1120.10">
    <property type="match status" value="1"/>
</dbReference>
<dbReference type="PANTHER" id="PTHR42693:SF33">
    <property type="entry name" value="ARYLSULFATASE"/>
    <property type="match status" value="1"/>
</dbReference>
<organism evidence="6 7">
    <name type="scientific">Reichenbachiella carrageenanivorans</name>
    <dbReference type="NCBI Taxonomy" id="2979869"/>
    <lineage>
        <taxon>Bacteria</taxon>
        <taxon>Pseudomonadati</taxon>
        <taxon>Bacteroidota</taxon>
        <taxon>Cytophagia</taxon>
        <taxon>Cytophagales</taxon>
        <taxon>Reichenbachiellaceae</taxon>
        <taxon>Reichenbachiella</taxon>
    </lineage>
</organism>
<dbReference type="SUPFAM" id="SSF53649">
    <property type="entry name" value="Alkaline phosphatase-like"/>
    <property type="match status" value="1"/>
</dbReference>
<proteinExistence type="inferred from homology"/>
<keyword evidence="7" id="KW-1185">Reference proteome</keyword>
<dbReference type="InterPro" id="IPR000917">
    <property type="entry name" value="Sulfatase_N"/>
</dbReference>
<sequence length="566" mass="62692">MKTKIQIFSILFVFLVACNNNPNSEQKETPVSKFPNFIVIVADDLGYSDLGAFGGEINTPVLNALAKEGIQFTNFHVLPTCSPTRSSLMSGNDNHVAGLGVMSETIYPAIKDLPGYAGHLSKQVATLPEVLATGGYNTYMSGKWHLGETDDQSPFARGFQETFSFAEGAASHWSDMRALGAETSVTYRRNGMPVATLPEDFYSTKNYTDSIIHFIDKNKTDEKPFLAYLSFTAPHDPLHAPAEYIAKYKGRYDQGWDELRNERVKGLLEKGIISEDVAQEELSQNVMVQPWATLDEQSKKEKTRDMEVYAAMVDYIDASVGRLTDYLKANNLYDNTIILFFSDNGANGAPATAYPGNADGQYLSTFNNELENRGLPNSFIDMGAGWAQASSANFRLFKSFTSEGGIKSPLIVKPLSKSAKQGLNTSLLHVSDIMPTLLDYAGIAYPKEVNGTPVKTPIGESFKTVLNGGETHKQRNKGIGYELFEMKAYIEGDWKILRLVAPFGNGDWQLYNLAEDPSELNDLSATNPEKRMELIDAYQAYAKENEVFDHQGLFDGFFKQAYGVDE</sequence>
<comment type="similarity">
    <text evidence="1">Belongs to the sulfatase family.</text>
</comment>
<feature type="domain" description="Sulfatase N-terminal" evidence="5">
    <location>
        <begin position="35"/>
        <end position="443"/>
    </location>
</feature>
<dbReference type="PROSITE" id="PS00149">
    <property type="entry name" value="SULFATASE_2"/>
    <property type="match status" value="1"/>
</dbReference>
<dbReference type="Gene3D" id="3.40.720.10">
    <property type="entry name" value="Alkaline Phosphatase, subunit A"/>
    <property type="match status" value="1"/>
</dbReference>
<name>A0ABY6CVE1_9BACT</name>
<evidence type="ECO:0000313" key="7">
    <source>
        <dbReference type="Proteomes" id="UP001062165"/>
    </source>
</evidence>
<keyword evidence="2" id="KW-0479">Metal-binding</keyword>
<keyword evidence="3" id="KW-0378">Hydrolase</keyword>
<keyword evidence="4" id="KW-0106">Calcium</keyword>
<gene>
    <name evidence="6" type="ORF">N7E81_10935</name>
</gene>
<dbReference type="CDD" id="cd16025">
    <property type="entry name" value="PAS_like"/>
    <property type="match status" value="1"/>
</dbReference>
<protein>
    <submittedName>
        <fullName evidence="6">Arylsulfatase</fullName>
    </submittedName>
</protein>
<dbReference type="EMBL" id="CP106735">
    <property type="protein sequence ID" value="UXX77882.1"/>
    <property type="molecule type" value="Genomic_DNA"/>
</dbReference>
<dbReference type="RefSeq" id="WP_263049629.1">
    <property type="nucleotide sequence ID" value="NZ_CP106735.1"/>
</dbReference>
<evidence type="ECO:0000256" key="4">
    <source>
        <dbReference type="ARBA" id="ARBA00022837"/>
    </source>
</evidence>
<dbReference type="PANTHER" id="PTHR42693">
    <property type="entry name" value="ARYLSULFATASE FAMILY MEMBER"/>
    <property type="match status" value="1"/>
</dbReference>
<accession>A0ABY6CVE1</accession>
<dbReference type="InterPro" id="IPR017850">
    <property type="entry name" value="Alkaline_phosphatase_core_sf"/>
</dbReference>
<dbReference type="InterPro" id="IPR050738">
    <property type="entry name" value="Sulfatase"/>
</dbReference>
<dbReference type="Proteomes" id="UP001062165">
    <property type="component" value="Chromosome"/>
</dbReference>
<evidence type="ECO:0000313" key="6">
    <source>
        <dbReference type="EMBL" id="UXX77882.1"/>
    </source>
</evidence>
<evidence type="ECO:0000259" key="5">
    <source>
        <dbReference type="Pfam" id="PF00884"/>
    </source>
</evidence>
<evidence type="ECO:0000256" key="1">
    <source>
        <dbReference type="ARBA" id="ARBA00008779"/>
    </source>
</evidence>
<reference evidence="6" key="1">
    <citation type="submission" date="2022-10" db="EMBL/GenBank/DDBJ databases">
        <title>Comparative genomics and taxonomic characterization of three novel marine species of genus Reichenbachiella exhibiting antioxidant and polysaccharide degradation activities.</title>
        <authorList>
            <person name="Muhammad N."/>
            <person name="Lee Y.-J."/>
            <person name="Ko J."/>
            <person name="Kim S.-G."/>
        </authorList>
    </citation>
    <scope>NUCLEOTIDE SEQUENCE</scope>
    <source>
        <strain evidence="6">Wsw4-B4</strain>
    </source>
</reference>
<dbReference type="PROSITE" id="PS51257">
    <property type="entry name" value="PROKAR_LIPOPROTEIN"/>
    <property type="match status" value="1"/>
</dbReference>
<evidence type="ECO:0000256" key="3">
    <source>
        <dbReference type="ARBA" id="ARBA00022801"/>
    </source>
</evidence>
<evidence type="ECO:0000256" key="2">
    <source>
        <dbReference type="ARBA" id="ARBA00022723"/>
    </source>
</evidence>